<keyword evidence="1" id="KW-0472">Membrane</keyword>
<organism evidence="2 3">
    <name type="scientific">Nepenthes gracilis</name>
    <name type="common">Slender pitcher plant</name>
    <dbReference type="NCBI Taxonomy" id="150966"/>
    <lineage>
        <taxon>Eukaryota</taxon>
        <taxon>Viridiplantae</taxon>
        <taxon>Streptophyta</taxon>
        <taxon>Embryophyta</taxon>
        <taxon>Tracheophyta</taxon>
        <taxon>Spermatophyta</taxon>
        <taxon>Magnoliopsida</taxon>
        <taxon>eudicotyledons</taxon>
        <taxon>Gunneridae</taxon>
        <taxon>Pentapetalae</taxon>
        <taxon>Caryophyllales</taxon>
        <taxon>Nepenthaceae</taxon>
        <taxon>Nepenthes</taxon>
    </lineage>
</organism>
<gene>
    <name evidence="2" type="ORF">Nepgr_025338</name>
</gene>
<proteinExistence type="predicted"/>
<evidence type="ECO:0000313" key="3">
    <source>
        <dbReference type="Proteomes" id="UP001279734"/>
    </source>
</evidence>
<protein>
    <submittedName>
        <fullName evidence="2">Uncharacterized protein</fullName>
    </submittedName>
</protein>
<keyword evidence="3" id="KW-1185">Reference proteome</keyword>
<dbReference type="EMBL" id="BSYO01000026">
    <property type="protein sequence ID" value="GMH23495.1"/>
    <property type="molecule type" value="Genomic_DNA"/>
</dbReference>
<sequence length="78" mass="8313">MAGFNCHRALLPVSSLGVISNWTMLTWPIVLIGLVPFCLSNSVLAGLACLADSVLLTWAAVLAGFVSHSWPIFCRGLL</sequence>
<reference evidence="2" key="1">
    <citation type="submission" date="2023-05" db="EMBL/GenBank/DDBJ databases">
        <title>Nepenthes gracilis genome sequencing.</title>
        <authorList>
            <person name="Fukushima K."/>
        </authorList>
    </citation>
    <scope>NUCLEOTIDE SEQUENCE</scope>
    <source>
        <strain evidence="2">SING2019-196</strain>
    </source>
</reference>
<evidence type="ECO:0000256" key="1">
    <source>
        <dbReference type="SAM" id="Phobius"/>
    </source>
</evidence>
<feature type="transmembrane region" description="Helical" evidence="1">
    <location>
        <begin position="54"/>
        <end position="73"/>
    </location>
</feature>
<accession>A0AAD3T4Y4</accession>
<name>A0AAD3T4Y4_NEPGR</name>
<keyword evidence="1" id="KW-0812">Transmembrane</keyword>
<keyword evidence="1" id="KW-1133">Transmembrane helix</keyword>
<comment type="caution">
    <text evidence="2">The sequence shown here is derived from an EMBL/GenBank/DDBJ whole genome shotgun (WGS) entry which is preliminary data.</text>
</comment>
<evidence type="ECO:0000313" key="2">
    <source>
        <dbReference type="EMBL" id="GMH23495.1"/>
    </source>
</evidence>
<dbReference type="Proteomes" id="UP001279734">
    <property type="component" value="Unassembled WGS sequence"/>
</dbReference>
<feature type="transmembrane region" description="Helical" evidence="1">
    <location>
        <begin position="25"/>
        <end position="47"/>
    </location>
</feature>
<dbReference type="AlphaFoldDB" id="A0AAD3T4Y4"/>